<dbReference type="Proteomes" id="UP001281447">
    <property type="component" value="Unassembled WGS sequence"/>
</dbReference>
<evidence type="ECO:0000313" key="2">
    <source>
        <dbReference type="Proteomes" id="UP001281447"/>
    </source>
</evidence>
<organism evidence="1 2">
    <name type="scientific">Tigheibacillus halophilus</name>
    <dbReference type="NCBI Taxonomy" id="361280"/>
    <lineage>
        <taxon>Bacteria</taxon>
        <taxon>Bacillati</taxon>
        <taxon>Bacillota</taxon>
        <taxon>Bacilli</taxon>
        <taxon>Bacillales</taxon>
        <taxon>Bacillaceae</taxon>
        <taxon>Tigheibacillus</taxon>
    </lineage>
</organism>
<evidence type="ECO:0000313" key="1">
    <source>
        <dbReference type="EMBL" id="MDY0393566.1"/>
    </source>
</evidence>
<reference evidence="1 2" key="1">
    <citation type="submission" date="2023-10" db="EMBL/GenBank/DDBJ databases">
        <title>Virgibacillus halophilus 5B73C genome.</title>
        <authorList>
            <person name="Miliotis G."/>
            <person name="Sengupta P."/>
            <person name="Hameed A."/>
            <person name="Chuvochina M."/>
            <person name="Mcdonagh F."/>
            <person name="Simpson A.C."/>
            <person name="Singh N.K."/>
            <person name="Rekha P.D."/>
            <person name="Raman K."/>
            <person name="Hugenholtz P."/>
            <person name="Venkateswaran K."/>
        </authorList>
    </citation>
    <scope>NUCLEOTIDE SEQUENCE [LARGE SCALE GENOMIC DNA]</scope>
    <source>
        <strain evidence="1 2">5B73C</strain>
    </source>
</reference>
<sequence length="73" mass="8668">MDLMANRTIIDLLQEKCRMYGDKPFLLFEDNHKKVVKYTYHGFLNRVDKLSHVLYHFGVKKGRQSDIASPQLR</sequence>
<protein>
    <submittedName>
        <fullName evidence="1">Uncharacterized protein</fullName>
    </submittedName>
</protein>
<dbReference type="InterPro" id="IPR042099">
    <property type="entry name" value="ANL_N_sf"/>
</dbReference>
<keyword evidence="2" id="KW-1185">Reference proteome</keyword>
<comment type="caution">
    <text evidence="1">The sequence shown here is derived from an EMBL/GenBank/DDBJ whole genome shotgun (WGS) entry which is preliminary data.</text>
</comment>
<accession>A0ABU5C3W2</accession>
<proteinExistence type="predicted"/>
<gene>
    <name evidence="1" type="ORF">RWE15_02830</name>
</gene>
<dbReference type="SUPFAM" id="SSF56801">
    <property type="entry name" value="Acetyl-CoA synthetase-like"/>
    <property type="match status" value="1"/>
</dbReference>
<dbReference type="EMBL" id="JAWDIP010000003">
    <property type="protein sequence ID" value="MDY0393566.1"/>
    <property type="molecule type" value="Genomic_DNA"/>
</dbReference>
<name>A0ABU5C3W2_9BACI</name>
<dbReference type="Gene3D" id="3.40.50.12780">
    <property type="entry name" value="N-terminal domain of ligase-like"/>
    <property type="match status" value="1"/>
</dbReference>